<evidence type="ECO:0000313" key="8">
    <source>
        <dbReference type="Proteomes" id="UP000185829"/>
    </source>
</evidence>
<dbReference type="InterPro" id="IPR036390">
    <property type="entry name" value="WH_DNA-bd_sf"/>
</dbReference>
<dbReference type="InterPro" id="IPR000595">
    <property type="entry name" value="cNMP-bd_dom"/>
</dbReference>
<dbReference type="Proteomes" id="UP000185829">
    <property type="component" value="Unassembled WGS sequence"/>
</dbReference>
<proteinExistence type="predicted"/>
<protein>
    <submittedName>
        <fullName evidence="7">cAMP-binding domain of CRP or a regulatory subunit of cAMP-dependent protein kinases</fullName>
    </submittedName>
</protein>
<dbReference type="EMBL" id="FTMX01000004">
    <property type="protein sequence ID" value="SIR56723.1"/>
    <property type="molecule type" value="Genomic_DNA"/>
</dbReference>
<comment type="caution">
    <text evidence="7">The sequence shown here is derived from an EMBL/GenBank/DDBJ whole genome shotgun (WGS) entry which is preliminary data.</text>
</comment>
<dbReference type="InterPro" id="IPR012318">
    <property type="entry name" value="HTH_CRP"/>
</dbReference>
<feature type="domain" description="HTH crp-type" evidence="6">
    <location>
        <begin position="154"/>
        <end position="225"/>
    </location>
</feature>
<sequence>MNLNQMKEIMDSEKINHYLKVHQLENIFNGALMPYLSLYHVESGECICSQGDRVNYLYVLVKGKVKVYTTSVEGKNLILSFKTPLEVIGDIEYIQGIDIINTVEAVSDVYVIGIHHQWLKKYAEGQPAFLQFLLRVITQKFYVKSKSLSFNLMHPVEVRLASYLLSVSFDETNAQITGRLNTESLKDTANFIGTSYRHLNRVILQLCRDGLIDRSDGFIQVKDWEGLKALSSHNIYE</sequence>
<dbReference type="PANTHER" id="PTHR24567">
    <property type="entry name" value="CRP FAMILY TRANSCRIPTIONAL REGULATORY PROTEIN"/>
    <property type="match status" value="1"/>
</dbReference>
<gene>
    <name evidence="7" type="ORF">SAMN05878482_104292</name>
</gene>
<evidence type="ECO:0000256" key="1">
    <source>
        <dbReference type="ARBA" id="ARBA00023015"/>
    </source>
</evidence>
<dbReference type="GO" id="GO:0003677">
    <property type="term" value="F:DNA binding"/>
    <property type="evidence" value="ECO:0007669"/>
    <property type="project" value="UniProtKB-KW"/>
</dbReference>
<feature type="domain" description="Cyclic nucleotide-binding" evidence="5">
    <location>
        <begin position="39"/>
        <end position="121"/>
    </location>
</feature>
<dbReference type="SUPFAM" id="SSF51206">
    <property type="entry name" value="cAMP-binding domain-like"/>
    <property type="match status" value="1"/>
</dbReference>
<dbReference type="CDD" id="cd00038">
    <property type="entry name" value="CAP_ED"/>
    <property type="match status" value="1"/>
</dbReference>
<keyword evidence="2" id="KW-0238">DNA-binding</keyword>
<dbReference type="InterPro" id="IPR014710">
    <property type="entry name" value="RmlC-like_jellyroll"/>
</dbReference>
<dbReference type="InterPro" id="IPR036388">
    <property type="entry name" value="WH-like_DNA-bd_sf"/>
</dbReference>
<dbReference type="Pfam" id="PF00027">
    <property type="entry name" value="cNMP_binding"/>
    <property type="match status" value="1"/>
</dbReference>
<keyword evidence="4" id="KW-0804">Transcription</keyword>
<dbReference type="AlphaFoldDB" id="A0A9X8WL76"/>
<dbReference type="Pfam" id="PF13545">
    <property type="entry name" value="HTH_Crp_2"/>
    <property type="match status" value="1"/>
</dbReference>
<dbReference type="GO" id="GO:0003700">
    <property type="term" value="F:DNA-binding transcription factor activity"/>
    <property type="evidence" value="ECO:0007669"/>
    <property type="project" value="TreeGrafter"/>
</dbReference>
<dbReference type="SMART" id="SM00100">
    <property type="entry name" value="cNMP"/>
    <property type="match status" value="1"/>
</dbReference>
<dbReference type="Gene3D" id="1.10.10.10">
    <property type="entry name" value="Winged helix-like DNA-binding domain superfamily/Winged helix DNA-binding domain"/>
    <property type="match status" value="1"/>
</dbReference>
<dbReference type="GO" id="GO:0005829">
    <property type="term" value="C:cytosol"/>
    <property type="evidence" value="ECO:0007669"/>
    <property type="project" value="TreeGrafter"/>
</dbReference>
<evidence type="ECO:0000256" key="2">
    <source>
        <dbReference type="ARBA" id="ARBA00023125"/>
    </source>
</evidence>
<evidence type="ECO:0000256" key="3">
    <source>
        <dbReference type="ARBA" id="ARBA00023159"/>
    </source>
</evidence>
<accession>A0A9X8WL76</accession>
<dbReference type="InterPro" id="IPR050397">
    <property type="entry name" value="Env_Response_Regulators"/>
</dbReference>
<dbReference type="InterPro" id="IPR018490">
    <property type="entry name" value="cNMP-bd_dom_sf"/>
</dbReference>
<reference evidence="7 8" key="1">
    <citation type="submission" date="2017-01" db="EMBL/GenBank/DDBJ databases">
        <authorList>
            <person name="Varghese N."/>
            <person name="Submissions S."/>
        </authorList>
    </citation>
    <scope>NUCLEOTIDE SEQUENCE [LARGE SCALE GENOMIC DNA]</scope>
    <source>
        <strain evidence="7 8">RUG2-6</strain>
    </source>
</reference>
<name>A0A9X8WL76_9BACI</name>
<evidence type="ECO:0000256" key="4">
    <source>
        <dbReference type="ARBA" id="ARBA00023163"/>
    </source>
</evidence>
<evidence type="ECO:0000313" key="7">
    <source>
        <dbReference type="EMBL" id="SIR56723.1"/>
    </source>
</evidence>
<dbReference type="PANTHER" id="PTHR24567:SF26">
    <property type="entry name" value="REGULATORY PROTEIN YEIL"/>
    <property type="match status" value="1"/>
</dbReference>
<dbReference type="Gene3D" id="2.60.120.10">
    <property type="entry name" value="Jelly Rolls"/>
    <property type="match status" value="1"/>
</dbReference>
<evidence type="ECO:0000259" key="5">
    <source>
        <dbReference type="PROSITE" id="PS50042"/>
    </source>
</evidence>
<dbReference type="PROSITE" id="PS51063">
    <property type="entry name" value="HTH_CRP_2"/>
    <property type="match status" value="1"/>
</dbReference>
<dbReference type="PROSITE" id="PS50042">
    <property type="entry name" value="CNMP_BINDING_3"/>
    <property type="match status" value="1"/>
</dbReference>
<keyword evidence="1" id="KW-0805">Transcription regulation</keyword>
<keyword evidence="3" id="KW-0010">Activator</keyword>
<organism evidence="7 8">
    <name type="scientific">Peribacillus simplex</name>
    <dbReference type="NCBI Taxonomy" id="1478"/>
    <lineage>
        <taxon>Bacteria</taxon>
        <taxon>Bacillati</taxon>
        <taxon>Bacillota</taxon>
        <taxon>Bacilli</taxon>
        <taxon>Bacillales</taxon>
        <taxon>Bacillaceae</taxon>
        <taxon>Peribacillus</taxon>
    </lineage>
</organism>
<evidence type="ECO:0000259" key="6">
    <source>
        <dbReference type="PROSITE" id="PS51063"/>
    </source>
</evidence>
<dbReference type="SUPFAM" id="SSF46785">
    <property type="entry name" value="Winged helix' DNA-binding domain"/>
    <property type="match status" value="1"/>
</dbReference>